<evidence type="ECO:0000313" key="2">
    <source>
        <dbReference type="Proteomes" id="UP000015241"/>
    </source>
</evidence>
<proteinExistence type="predicted"/>
<dbReference type="UniPathway" id="UPA00126">
    <property type="reaction ID" value="UER00423"/>
</dbReference>
<gene>
    <name evidence="1" type="ORF">FOMPIDRAFT_1052735</name>
</gene>
<dbReference type="STRING" id="743788.S8FF53"/>
<dbReference type="PRINTS" id="PR00714">
    <property type="entry name" value="MAN6PISMRASE"/>
</dbReference>
<accession>S8FF53</accession>
<reference evidence="1 2" key="1">
    <citation type="journal article" date="2012" name="Science">
        <title>The Paleozoic origin of enzymatic lignin decomposition reconstructed from 31 fungal genomes.</title>
        <authorList>
            <person name="Floudas D."/>
            <person name="Binder M."/>
            <person name="Riley R."/>
            <person name="Barry K."/>
            <person name="Blanchette R.A."/>
            <person name="Henrissat B."/>
            <person name="Martinez A.T."/>
            <person name="Otillar R."/>
            <person name="Spatafora J.W."/>
            <person name="Yadav J.S."/>
            <person name="Aerts A."/>
            <person name="Benoit I."/>
            <person name="Boyd A."/>
            <person name="Carlson A."/>
            <person name="Copeland A."/>
            <person name="Coutinho P.M."/>
            <person name="de Vries R.P."/>
            <person name="Ferreira P."/>
            <person name="Findley K."/>
            <person name="Foster B."/>
            <person name="Gaskell J."/>
            <person name="Glotzer D."/>
            <person name="Gorecki P."/>
            <person name="Heitman J."/>
            <person name="Hesse C."/>
            <person name="Hori C."/>
            <person name="Igarashi K."/>
            <person name="Jurgens J.A."/>
            <person name="Kallen N."/>
            <person name="Kersten P."/>
            <person name="Kohler A."/>
            <person name="Kuees U."/>
            <person name="Kumar T.K.A."/>
            <person name="Kuo A."/>
            <person name="LaButti K."/>
            <person name="Larrondo L.F."/>
            <person name="Lindquist E."/>
            <person name="Ling A."/>
            <person name="Lombard V."/>
            <person name="Lucas S."/>
            <person name="Lundell T."/>
            <person name="Martin R."/>
            <person name="McLaughlin D.J."/>
            <person name="Morgenstern I."/>
            <person name="Morin E."/>
            <person name="Murat C."/>
            <person name="Nagy L.G."/>
            <person name="Nolan M."/>
            <person name="Ohm R.A."/>
            <person name="Patyshakuliyeva A."/>
            <person name="Rokas A."/>
            <person name="Ruiz-Duenas F.J."/>
            <person name="Sabat G."/>
            <person name="Salamov A."/>
            <person name="Samejima M."/>
            <person name="Schmutz J."/>
            <person name="Slot J.C."/>
            <person name="St John F."/>
            <person name="Stenlid J."/>
            <person name="Sun H."/>
            <person name="Sun S."/>
            <person name="Syed K."/>
            <person name="Tsang A."/>
            <person name="Wiebenga A."/>
            <person name="Young D."/>
            <person name="Pisabarro A."/>
            <person name="Eastwood D.C."/>
            <person name="Martin F."/>
            <person name="Cullen D."/>
            <person name="Grigoriev I.V."/>
            <person name="Hibbett D.S."/>
        </authorList>
    </citation>
    <scope>NUCLEOTIDE SEQUENCE</scope>
    <source>
        <strain evidence="2">FP-58527</strain>
    </source>
</reference>
<dbReference type="GO" id="GO:0009298">
    <property type="term" value="P:GDP-mannose biosynthetic process"/>
    <property type="evidence" value="ECO:0007669"/>
    <property type="project" value="UniProtKB-UniPathway"/>
</dbReference>
<protein>
    <submittedName>
        <fullName evidence="1">Uncharacterized protein</fullName>
    </submittedName>
</protein>
<dbReference type="GO" id="GO:0004476">
    <property type="term" value="F:mannose-6-phosphate isomerase activity"/>
    <property type="evidence" value="ECO:0007669"/>
    <property type="project" value="InterPro"/>
</dbReference>
<dbReference type="AlphaFoldDB" id="S8FF53"/>
<dbReference type="EMBL" id="KE504180">
    <property type="protein sequence ID" value="EPS97034.1"/>
    <property type="molecule type" value="Genomic_DNA"/>
</dbReference>
<keyword evidence="2" id="KW-1185">Reference proteome</keyword>
<dbReference type="Proteomes" id="UP000015241">
    <property type="component" value="Unassembled WGS sequence"/>
</dbReference>
<dbReference type="SUPFAM" id="SSF51182">
    <property type="entry name" value="RmlC-like cupins"/>
    <property type="match status" value="1"/>
</dbReference>
<evidence type="ECO:0000313" key="1">
    <source>
        <dbReference type="EMBL" id="EPS97034.1"/>
    </source>
</evidence>
<name>S8FF53_FOMSC</name>
<dbReference type="InParanoid" id="S8FF53"/>
<organism evidence="1 2">
    <name type="scientific">Fomitopsis schrenkii</name>
    <name type="common">Brown rot fungus</name>
    <dbReference type="NCBI Taxonomy" id="2126942"/>
    <lineage>
        <taxon>Eukaryota</taxon>
        <taxon>Fungi</taxon>
        <taxon>Dikarya</taxon>
        <taxon>Basidiomycota</taxon>
        <taxon>Agaricomycotina</taxon>
        <taxon>Agaricomycetes</taxon>
        <taxon>Polyporales</taxon>
        <taxon>Fomitopsis</taxon>
    </lineage>
</organism>
<dbReference type="InterPro" id="IPR016305">
    <property type="entry name" value="Mannose-6-P_Isomerase"/>
</dbReference>
<dbReference type="HOGENOM" id="CLU_1731507_0_0_1"/>
<dbReference type="InterPro" id="IPR011051">
    <property type="entry name" value="RmlC_Cupin_sf"/>
</dbReference>
<sequence length="151" mass="16666">MEKLSERVRAGKTESLIEEHAWLVNMRRRRTRDDILMNFAMLQSGEALFIVAGDVRAHLEGDIIEYMAVSDSVVNAVFASHASLAAELPSSSGCSCMQRTRASQLQLAVPSCHRYHRTLLYQLQAVEVLDGVEPECGAATDSENEARLTTG</sequence>